<reference evidence="2" key="1">
    <citation type="journal article" date="2020" name="J Insects Food Feed">
        <title>The yellow mealworm (Tenebrio molitor) genome: a resource for the emerging insects as food and feed industry.</title>
        <authorList>
            <person name="Eriksson T."/>
            <person name="Andere A."/>
            <person name="Kelstrup H."/>
            <person name="Emery V."/>
            <person name="Picard C."/>
        </authorList>
    </citation>
    <scope>NUCLEOTIDE SEQUENCE</scope>
    <source>
        <strain evidence="2">Stoneville</strain>
        <tissue evidence="2">Whole head</tissue>
    </source>
</reference>
<dbReference type="PANTHER" id="PTHR10292">
    <property type="entry name" value="CLATHRIN HEAVY CHAIN RELATED"/>
    <property type="match status" value="1"/>
</dbReference>
<dbReference type="GO" id="GO:0030130">
    <property type="term" value="C:clathrin coat of trans-Golgi network vesicle"/>
    <property type="evidence" value="ECO:0007669"/>
    <property type="project" value="InterPro"/>
</dbReference>
<dbReference type="GO" id="GO:0005198">
    <property type="term" value="F:structural molecule activity"/>
    <property type="evidence" value="ECO:0007669"/>
    <property type="project" value="InterPro"/>
</dbReference>
<gene>
    <name evidence="2" type="ORF">GEV33_000616</name>
</gene>
<dbReference type="GO" id="GO:0006898">
    <property type="term" value="P:receptor-mediated endocytosis"/>
    <property type="evidence" value="ECO:0007669"/>
    <property type="project" value="TreeGrafter"/>
</dbReference>
<name>A0A8J6HNW6_TENMO</name>
<proteinExistence type="predicted"/>
<reference evidence="2" key="2">
    <citation type="submission" date="2021-08" db="EMBL/GenBank/DDBJ databases">
        <authorList>
            <person name="Eriksson T."/>
        </authorList>
    </citation>
    <scope>NUCLEOTIDE SEQUENCE</scope>
    <source>
        <strain evidence="2">Stoneville</strain>
        <tissue evidence="2">Whole head</tissue>
    </source>
</reference>
<sequence length="293" mass="32596">MTVYFFFRHSSLNGCQIINYRTDPKQNWLLLVGISAQQSRVVGAMQLYSVERKCSQPIEGHAASFATFKMEGNPEASTLFCFAVRTAQGGKLHIIEVGQSPAGNQPFPKKTVDVFFPPEAQNDFPVAMQVSAKYDVIYLITKYGYIHMYDIESAICIYMNRISSETIFVTAPHETTGGIIGVNRRGQVLSVCVDEDNIIRYVNQILHNSDLALRIATRNNLAGAEELFVNKFQVLFTNGQYAEAAKVAANAPKGILRTPATIQMFQQVPTQAGQNSPLLQYFGILLDQGQLNR</sequence>
<dbReference type="GO" id="GO:0071439">
    <property type="term" value="C:clathrin complex"/>
    <property type="evidence" value="ECO:0007669"/>
    <property type="project" value="TreeGrafter"/>
</dbReference>
<dbReference type="InterPro" id="IPR016024">
    <property type="entry name" value="ARM-type_fold"/>
</dbReference>
<dbReference type="EMBL" id="JABDTM020003862">
    <property type="protein sequence ID" value="KAH0822175.1"/>
    <property type="molecule type" value="Genomic_DNA"/>
</dbReference>
<dbReference type="AlphaFoldDB" id="A0A8J6HNW6"/>
<protein>
    <recommendedName>
        <fullName evidence="1">Clathrin heavy chain linker core motif domain-containing protein</fullName>
    </recommendedName>
</protein>
<dbReference type="GO" id="GO:0045334">
    <property type="term" value="C:clathrin-coated endocytic vesicle"/>
    <property type="evidence" value="ECO:0007669"/>
    <property type="project" value="TreeGrafter"/>
</dbReference>
<feature type="domain" description="Clathrin heavy chain linker core motif" evidence="1">
    <location>
        <begin position="195"/>
        <end position="218"/>
    </location>
</feature>
<dbReference type="GO" id="GO:0030132">
    <property type="term" value="C:clathrin coat of coated pit"/>
    <property type="evidence" value="ECO:0007669"/>
    <property type="project" value="InterPro"/>
</dbReference>
<evidence type="ECO:0000313" key="2">
    <source>
        <dbReference type="EMBL" id="KAH0822175.1"/>
    </source>
</evidence>
<comment type="caution">
    <text evidence="2">The sequence shown here is derived from an EMBL/GenBank/DDBJ whole genome shotgun (WGS) entry which is preliminary data.</text>
</comment>
<dbReference type="SUPFAM" id="SSF48371">
    <property type="entry name" value="ARM repeat"/>
    <property type="match status" value="1"/>
</dbReference>
<dbReference type="PANTHER" id="PTHR10292:SF1">
    <property type="entry name" value="CLATHRIN HEAVY CHAIN"/>
    <property type="match status" value="1"/>
</dbReference>
<dbReference type="Pfam" id="PF09268">
    <property type="entry name" value="Clathrin-link"/>
    <property type="match status" value="1"/>
</dbReference>
<dbReference type="GO" id="GO:0006886">
    <property type="term" value="P:intracellular protein transport"/>
    <property type="evidence" value="ECO:0007669"/>
    <property type="project" value="InterPro"/>
</dbReference>
<dbReference type="GO" id="GO:0032051">
    <property type="term" value="F:clathrin light chain binding"/>
    <property type="evidence" value="ECO:0007669"/>
    <property type="project" value="TreeGrafter"/>
</dbReference>
<organism evidence="2 3">
    <name type="scientific">Tenebrio molitor</name>
    <name type="common">Yellow mealworm beetle</name>
    <dbReference type="NCBI Taxonomy" id="7067"/>
    <lineage>
        <taxon>Eukaryota</taxon>
        <taxon>Metazoa</taxon>
        <taxon>Ecdysozoa</taxon>
        <taxon>Arthropoda</taxon>
        <taxon>Hexapoda</taxon>
        <taxon>Insecta</taxon>
        <taxon>Pterygota</taxon>
        <taxon>Neoptera</taxon>
        <taxon>Endopterygota</taxon>
        <taxon>Coleoptera</taxon>
        <taxon>Polyphaga</taxon>
        <taxon>Cucujiformia</taxon>
        <taxon>Tenebrionidae</taxon>
        <taxon>Tenebrio</taxon>
    </lineage>
</organism>
<dbReference type="InterPro" id="IPR015348">
    <property type="entry name" value="Clathrin_H-chain_linker_core"/>
</dbReference>
<dbReference type="SUPFAM" id="SSF50989">
    <property type="entry name" value="Clathrin heavy-chain terminal domain"/>
    <property type="match status" value="1"/>
</dbReference>
<dbReference type="InterPro" id="IPR022365">
    <property type="entry name" value="Clathrin_H-chain_propeller_rpt"/>
</dbReference>
<dbReference type="Proteomes" id="UP000719412">
    <property type="component" value="Unassembled WGS sequence"/>
</dbReference>
<dbReference type="Pfam" id="PF01394">
    <property type="entry name" value="Clathrin_propel"/>
    <property type="match status" value="4"/>
</dbReference>
<evidence type="ECO:0000313" key="3">
    <source>
        <dbReference type="Proteomes" id="UP000719412"/>
    </source>
</evidence>
<accession>A0A8J6HNW6</accession>
<dbReference type="GO" id="GO:0005938">
    <property type="term" value="C:cell cortex"/>
    <property type="evidence" value="ECO:0007669"/>
    <property type="project" value="TreeGrafter"/>
</dbReference>
<dbReference type="InterPro" id="IPR016025">
    <property type="entry name" value="Clathrin_H-chain_N"/>
</dbReference>
<dbReference type="Gene3D" id="2.130.10.110">
    <property type="entry name" value="Clathrin heavy-chain terminal domain"/>
    <property type="match status" value="1"/>
</dbReference>
<keyword evidence="3" id="KW-1185">Reference proteome</keyword>
<evidence type="ECO:0000259" key="1">
    <source>
        <dbReference type="Pfam" id="PF09268"/>
    </source>
</evidence>
<dbReference type="Pfam" id="PF13838">
    <property type="entry name" value="Clathrin_H_link"/>
    <property type="match status" value="1"/>
</dbReference>